<dbReference type="EMBL" id="MU001641">
    <property type="protein sequence ID" value="KAF2479750.1"/>
    <property type="molecule type" value="Genomic_DNA"/>
</dbReference>
<keyword evidence="3" id="KW-1185">Reference proteome</keyword>
<gene>
    <name evidence="2" type="ORF">BDY17DRAFT_235902</name>
</gene>
<feature type="domain" description="SGNH hydrolase-type esterase" evidence="1">
    <location>
        <begin position="200"/>
        <end position="392"/>
    </location>
</feature>
<evidence type="ECO:0000259" key="1">
    <source>
        <dbReference type="Pfam" id="PF13472"/>
    </source>
</evidence>
<dbReference type="SUPFAM" id="SSF52266">
    <property type="entry name" value="SGNH hydrolase"/>
    <property type="match status" value="1"/>
</dbReference>
<dbReference type="PANTHER" id="PTHR43784:SF2">
    <property type="entry name" value="GDSL-LIKE LIPASE_ACYLHYDROLASE, PUTATIVE (AFU_ORTHOLOGUE AFUA_2G00820)-RELATED"/>
    <property type="match status" value="1"/>
</dbReference>
<organism evidence="2 3">
    <name type="scientific">Neohortaea acidophila</name>
    <dbReference type="NCBI Taxonomy" id="245834"/>
    <lineage>
        <taxon>Eukaryota</taxon>
        <taxon>Fungi</taxon>
        <taxon>Dikarya</taxon>
        <taxon>Ascomycota</taxon>
        <taxon>Pezizomycotina</taxon>
        <taxon>Dothideomycetes</taxon>
        <taxon>Dothideomycetidae</taxon>
        <taxon>Mycosphaerellales</taxon>
        <taxon>Teratosphaeriaceae</taxon>
        <taxon>Neohortaea</taxon>
    </lineage>
</organism>
<accession>A0A6A6PI94</accession>
<proteinExistence type="predicted"/>
<dbReference type="Proteomes" id="UP000799767">
    <property type="component" value="Unassembled WGS sequence"/>
</dbReference>
<dbReference type="RefSeq" id="XP_033586320.1">
    <property type="nucleotide sequence ID" value="XM_033730294.1"/>
</dbReference>
<dbReference type="PANTHER" id="PTHR43784">
    <property type="entry name" value="GDSL-LIKE LIPASE/ACYLHYDROLASE, PUTATIVE (AFU_ORTHOLOGUE AFUA_2G00820)-RELATED"/>
    <property type="match status" value="1"/>
</dbReference>
<sequence>HGSHWVTTWSSAQQGCPARANIPQAFYSDDGVAFENATIRQTVRLTLGGDDLRIRLSNAFVGVEVQIDRVTIALPALEEVVGKMTRSGSPTIEPASLQQLSFAGRPSTIIPAGGQMISDPVAFPIPNDSTITISLYISRGQETDTVTCHMVARTRTWIVEGDSVAAPTVPQTRMADTPISWYFLSAVEAWKPLDHHAVVVFGDSITDVSAAPIDSDLRWTNRLFRRLQQSPNAGLQKLSVLNQAVRGNRLIDDDIRAPNLNARLDSDAIAISGIKFAVIVEGLLDITRGRTSLRTIVQFQQMIARLHAADVFVFGATLKPFSCVSAERPWRGANRPPSEVERLKVNRWIRNTTDFDAMVDFDETLRNPSNTTESRPEYQGEDCLHPSLAGMDAMADVFPLDAFERLLDG</sequence>
<feature type="non-terminal residue" evidence="2">
    <location>
        <position position="409"/>
    </location>
</feature>
<dbReference type="OrthoDB" id="10071171at2759"/>
<evidence type="ECO:0000313" key="2">
    <source>
        <dbReference type="EMBL" id="KAF2479750.1"/>
    </source>
</evidence>
<reference evidence="2" key="1">
    <citation type="journal article" date="2020" name="Stud. Mycol.">
        <title>101 Dothideomycetes genomes: a test case for predicting lifestyles and emergence of pathogens.</title>
        <authorList>
            <person name="Haridas S."/>
            <person name="Albert R."/>
            <person name="Binder M."/>
            <person name="Bloem J."/>
            <person name="Labutti K."/>
            <person name="Salamov A."/>
            <person name="Andreopoulos B."/>
            <person name="Baker S."/>
            <person name="Barry K."/>
            <person name="Bills G."/>
            <person name="Bluhm B."/>
            <person name="Cannon C."/>
            <person name="Castanera R."/>
            <person name="Culley D."/>
            <person name="Daum C."/>
            <person name="Ezra D."/>
            <person name="Gonzalez J."/>
            <person name="Henrissat B."/>
            <person name="Kuo A."/>
            <person name="Liang C."/>
            <person name="Lipzen A."/>
            <person name="Lutzoni F."/>
            <person name="Magnuson J."/>
            <person name="Mondo S."/>
            <person name="Nolan M."/>
            <person name="Ohm R."/>
            <person name="Pangilinan J."/>
            <person name="Park H.-J."/>
            <person name="Ramirez L."/>
            <person name="Alfaro M."/>
            <person name="Sun H."/>
            <person name="Tritt A."/>
            <person name="Yoshinaga Y."/>
            <person name="Zwiers L.-H."/>
            <person name="Turgeon B."/>
            <person name="Goodwin S."/>
            <person name="Spatafora J."/>
            <person name="Crous P."/>
            <person name="Grigoriev I."/>
        </authorList>
    </citation>
    <scope>NUCLEOTIDE SEQUENCE</scope>
    <source>
        <strain evidence="2">CBS 113389</strain>
    </source>
</reference>
<feature type="non-terminal residue" evidence="2">
    <location>
        <position position="1"/>
    </location>
</feature>
<protein>
    <submittedName>
        <fullName evidence="2">Lipolytic enzyme</fullName>
    </submittedName>
</protein>
<evidence type="ECO:0000313" key="3">
    <source>
        <dbReference type="Proteomes" id="UP000799767"/>
    </source>
</evidence>
<dbReference type="InterPro" id="IPR036514">
    <property type="entry name" value="SGNH_hydro_sf"/>
</dbReference>
<dbReference type="InterPro" id="IPR013830">
    <property type="entry name" value="SGNH_hydro"/>
</dbReference>
<name>A0A6A6PI94_9PEZI</name>
<dbReference type="InterPro" id="IPR053140">
    <property type="entry name" value="GDSL_Rv0518-like"/>
</dbReference>
<dbReference type="AlphaFoldDB" id="A0A6A6PI94"/>
<dbReference type="Gene3D" id="3.40.50.1110">
    <property type="entry name" value="SGNH hydrolase"/>
    <property type="match status" value="1"/>
</dbReference>
<dbReference type="Pfam" id="PF13472">
    <property type="entry name" value="Lipase_GDSL_2"/>
    <property type="match status" value="1"/>
</dbReference>
<dbReference type="GeneID" id="54471296"/>